<evidence type="ECO:0000313" key="3">
    <source>
        <dbReference type="Proteomes" id="UP000694380"/>
    </source>
</evidence>
<protein>
    <submittedName>
        <fullName evidence="2">SFT2 domain containing 1</fullName>
    </submittedName>
</protein>
<dbReference type="Proteomes" id="UP000694380">
    <property type="component" value="Unplaced"/>
</dbReference>
<keyword evidence="1" id="KW-0732">Signal</keyword>
<evidence type="ECO:0000313" key="2">
    <source>
        <dbReference type="Ensembl" id="ENSCPBP00000028117.1"/>
    </source>
</evidence>
<dbReference type="Ensembl" id="ENSCPBT00000033119.1">
    <property type="protein sequence ID" value="ENSCPBP00000028117.1"/>
    <property type="gene ID" value="ENSCPBG00000019885.1"/>
</dbReference>
<sequence length="58" mass="6726">MVCHMFCNWYFLFYSWDSISVASLGAETFCSVLHHRKYCCISQYVFLDGACEAAEKNV</sequence>
<name>A0A8C3I439_CHRPI</name>
<gene>
    <name evidence="2" type="primary">SFT2D1</name>
</gene>
<reference evidence="2" key="1">
    <citation type="submission" date="2025-05" db="UniProtKB">
        <authorList>
            <consortium name="Ensembl"/>
        </authorList>
    </citation>
    <scope>IDENTIFICATION</scope>
</reference>
<dbReference type="AlphaFoldDB" id="A0A8C3I439"/>
<dbReference type="Ensembl" id="ENSCPBT00000033120.1">
    <property type="protein sequence ID" value="ENSCPBP00000028118.1"/>
    <property type="gene ID" value="ENSCPBG00000019885.1"/>
</dbReference>
<dbReference type="GeneTree" id="ENSGT00390000018525"/>
<feature type="signal peptide" evidence="1">
    <location>
        <begin position="1"/>
        <end position="22"/>
    </location>
</feature>
<accession>A0A8C3I439</accession>
<feature type="chain" id="PRO_5044679679" evidence="1">
    <location>
        <begin position="23"/>
        <end position="58"/>
    </location>
</feature>
<proteinExistence type="predicted"/>
<keyword evidence="3" id="KW-1185">Reference proteome</keyword>
<evidence type="ECO:0000256" key="1">
    <source>
        <dbReference type="SAM" id="SignalP"/>
    </source>
</evidence>
<organism evidence="2 3">
    <name type="scientific">Chrysemys picta bellii</name>
    <name type="common">Western painted turtle</name>
    <name type="synonym">Emys bellii</name>
    <dbReference type="NCBI Taxonomy" id="8478"/>
    <lineage>
        <taxon>Eukaryota</taxon>
        <taxon>Metazoa</taxon>
        <taxon>Chordata</taxon>
        <taxon>Craniata</taxon>
        <taxon>Vertebrata</taxon>
        <taxon>Euteleostomi</taxon>
        <taxon>Archelosauria</taxon>
        <taxon>Testudinata</taxon>
        <taxon>Testudines</taxon>
        <taxon>Cryptodira</taxon>
        <taxon>Durocryptodira</taxon>
        <taxon>Testudinoidea</taxon>
        <taxon>Emydidae</taxon>
        <taxon>Chrysemys</taxon>
    </lineage>
</organism>